<name>A0A2U2X543_9FLAO</name>
<dbReference type="PROSITE" id="PS51257">
    <property type="entry name" value="PROKAR_LIPOPROTEIN"/>
    <property type="match status" value="1"/>
</dbReference>
<evidence type="ECO:0008006" key="3">
    <source>
        <dbReference type="Google" id="ProtNLM"/>
    </source>
</evidence>
<dbReference type="Pfam" id="PF16148">
    <property type="entry name" value="DUF4856"/>
    <property type="match status" value="1"/>
</dbReference>
<protein>
    <recommendedName>
        <fullName evidence="3">DUF4856 domain-containing protein</fullName>
    </recommendedName>
</protein>
<dbReference type="AlphaFoldDB" id="A0A2U2X543"/>
<comment type="caution">
    <text evidence="1">The sequence shown here is derived from an EMBL/GenBank/DDBJ whole genome shotgun (WGS) entry which is preliminary data.</text>
</comment>
<sequence length="385" mass="42996">MSLKIFSLLMTAFIVFTACKKEGCTDKSAINYNAEADKDDGSCVYNSAGTGGTLEIPDFYSFEDNKGNSTVQFQSQTDILQQLKEMVEVLESGTDGAILPNTIFNMYGNQDGNGGGNFSFYSDYGLAFQTSSDGEDQIRDWFYDLASASNYNGYTAANGQAGVLMSGSKKYLFDEKGYERVRLIEKGLMGAVFMYRALEVLLGEDYMNVNNSEAVDPENGEYYTKMEHHFDMAFGSFGVDTDFPTQVPDHSWGKYCNESDAALNSNAVMMDNFLMGRTAISNGELVERDAAISQIRLMWENIAAQQALHFLNSAKSTFNSDKAKTLHALSEAYGFCWILRYAPGETRRLTNFDYGTLIGSFTDNMWNMTTSNINDLISFIEWKYN</sequence>
<evidence type="ECO:0000313" key="1">
    <source>
        <dbReference type="EMBL" id="PWH82916.1"/>
    </source>
</evidence>
<gene>
    <name evidence="1" type="ORF">DIT68_13550</name>
</gene>
<dbReference type="Proteomes" id="UP000245370">
    <property type="component" value="Unassembled WGS sequence"/>
</dbReference>
<proteinExistence type="predicted"/>
<dbReference type="EMBL" id="QFRJ01000013">
    <property type="protein sequence ID" value="PWH82916.1"/>
    <property type="molecule type" value="Genomic_DNA"/>
</dbReference>
<organism evidence="1 2">
    <name type="scientific">Brumimicrobium oceani</name>
    <dbReference type="NCBI Taxonomy" id="2100725"/>
    <lineage>
        <taxon>Bacteria</taxon>
        <taxon>Pseudomonadati</taxon>
        <taxon>Bacteroidota</taxon>
        <taxon>Flavobacteriia</taxon>
        <taxon>Flavobacteriales</taxon>
        <taxon>Crocinitomicaceae</taxon>
        <taxon>Brumimicrobium</taxon>
    </lineage>
</organism>
<dbReference type="InterPro" id="IPR032331">
    <property type="entry name" value="DUF4856"/>
</dbReference>
<reference evidence="1 2" key="1">
    <citation type="submission" date="2018-05" db="EMBL/GenBank/DDBJ databases">
        <title>Brumimicrobium oceani sp. nov., isolated from coastal sediment.</title>
        <authorList>
            <person name="Kou Y."/>
        </authorList>
    </citation>
    <scope>NUCLEOTIDE SEQUENCE [LARGE SCALE GENOMIC DNA]</scope>
    <source>
        <strain evidence="1 2">C305</strain>
    </source>
</reference>
<keyword evidence="2" id="KW-1185">Reference proteome</keyword>
<evidence type="ECO:0000313" key="2">
    <source>
        <dbReference type="Proteomes" id="UP000245370"/>
    </source>
</evidence>
<reference evidence="1 2" key="2">
    <citation type="submission" date="2018-05" db="EMBL/GenBank/DDBJ databases">
        <authorList>
            <person name="Lanie J.A."/>
            <person name="Ng W.-L."/>
            <person name="Kazmierczak K.M."/>
            <person name="Andrzejewski T.M."/>
            <person name="Davidsen T.M."/>
            <person name="Wayne K.J."/>
            <person name="Tettelin H."/>
            <person name="Glass J.I."/>
            <person name="Rusch D."/>
            <person name="Podicherti R."/>
            <person name="Tsui H.-C.T."/>
            <person name="Winkler M.E."/>
        </authorList>
    </citation>
    <scope>NUCLEOTIDE SEQUENCE [LARGE SCALE GENOMIC DNA]</scope>
    <source>
        <strain evidence="1 2">C305</strain>
    </source>
</reference>
<accession>A0A2U2X543</accession>
<dbReference type="OrthoDB" id="5498726at2"/>
<dbReference type="RefSeq" id="WP_109360357.1">
    <property type="nucleotide sequence ID" value="NZ_QFRJ01000013.1"/>
</dbReference>